<dbReference type="EMBL" id="LBXN01000069">
    <property type="protein sequence ID" value="KKR31463.1"/>
    <property type="molecule type" value="Genomic_DNA"/>
</dbReference>
<accession>A0A0G0PU59</accession>
<dbReference type="Proteomes" id="UP000034539">
    <property type="component" value="Unassembled WGS sequence"/>
</dbReference>
<evidence type="ECO:0000313" key="2">
    <source>
        <dbReference type="Proteomes" id="UP000034539"/>
    </source>
</evidence>
<protein>
    <submittedName>
        <fullName evidence="1">Uncharacterized protein</fullName>
    </submittedName>
</protein>
<proteinExistence type="predicted"/>
<dbReference type="SUPFAM" id="SSF102705">
    <property type="entry name" value="NIF3 (NGG1p interacting factor 3)-like"/>
    <property type="match status" value="1"/>
</dbReference>
<dbReference type="PANTHER" id="PTHR41774">
    <property type="match status" value="1"/>
</dbReference>
<comment type="caution">
    <text evidence="1">The sequence shown here is derived from an EMBL/GenBank/DDBJ whole genome shotgun (WGS) entry which is preliminary data.</text>
</comment>
<organism evidence="1 2">
    <name type="scientific">Candidatus Gottesmanbacteria bacterium GW2011_GWC2_39_8</name>
    <dbReference type="NCBI Taxonomy" id="1618450"/>
    <lineage>
        <taxon>Bacteria</taxon>
        <taxon>Candidatus Gottesmaniibacteriota</taxon>
    </lineage>
</organism>
<dbReference type="InterPro" id="IPR015867">
    <property type="entry name" value="N-reg_PII/ATP_PRibTrfase_C"/>
</dbReference>
<reference evidence="1 2" key="1">
    <citation type="journal article" date="2015" name="Nature">
        <title>rRNA introns, odd ribosomes, and small enigmatic genomes across a large radiation of phyla.</title>
        <authorList>
            <person name="Brown C.T."/>
            <person name="Hug L.A."/>
            <person name="Thomas B.C."/>
            <person name="Sharon I."/>
            <person name="Castelle C.J."/>
            <person name="Singh A."/>
            <person name="Wilkins M.J."/>
            <person name="Williams K.H."/>
            <person name="Banfield J.F."/>
        </authorList>
    </citation>
    <scope>NUCLEOTIDE SEQUENCE [LARGE SCALE GENOMIC DNA]</scope>
</reference>
<dbReference type="AlphaFoldDB" id="A0A0G0PU59"/>
<dbReference type="Gene3D" id="3.30.70.120">
    <property type="match status" value="1"/>
</dbReference>
<dbReference type="PANTHER" id="PTHR41774:SF1">
    <property type="entry name" value="NGG1P INTERACTING FACTOR NIF3"/>
    <property type="match status" value="1"/>
</dbReference>
<sequence length="106" mass="11977">MKLKFFVYCPDEKNLIDEIIKAASKEGAGIYGNYSEVAFITHGEGNWMSNEGANPLEGKVGEVTKSQVARIEMSCEEEKAKDIDQAIKKVHPWERVDIEYVPIKEI</sequence>
<evidence type="ECO:0000313" key="1">
    <source>
        <dbReference type="EMBL" id="KKR31463.1"/>
    </source>
</evidence>
<gene>
    <name evidence="1" type="ORF">UT63_C0069G0001</name>
</gene>
<dbReference type="InterPro" id="IPR036069">
    <property type="entry name" value="DUF34/NIF3_sf"/>
</dbReference>
<name>A0A0G0PU59_9BACT</name>